<comment type="caution">
    <text evidence="2">The sequence shown here is derived from an EMBL/GenBank/DDBJ whole genome shotgun (WGS) entry which is preliminary data.</text>
</comment>
<keyword evidence="1" id="KW-1133">Transmembrane helix</keyword>
<name>A0A6N7XMK6_9FIRM</name>
<dbReference type="AlphaFoldDB" id="A0A6N7XMK6"/>
<feature type="transmembrane region" description="Helical" evidence="1">
    <location>
        <begin position="280"/>
        <end position="302"/>
    </location>
</feature>
<feature type="transmembrane region" description="Helical" evidence="1">
    <location>
        <begin position="363"/>
        <end position="381"/>
    </location>
</feature>
<dbReference type="Proteomes" id="UP000469523">
    <property type="component" value="Unassembled WGS sequence"/>
</dbReference>
<protein>
    <submittedName>
        <fullName evidence="2">Uncharacterized protein</fullName>
    </submittedName>
</protein>
<feature type="transmembrane region" description="Helical" evidence="1">
    <location>
        <begin position="183"/>
        <end position="202"/>
    </location>
</feature>
<evidence type="ECO:0000313" key="2">
    <source>
        <dbReference type="EMBL" id="MSU03289.1"/>
    </source>
</evidence>
<accession>A0A6N7XMK6</accession>
<dbReference type="EMBL" id="VUNQ01000063">
    <property type="protein sequence ID" value="MSU03289.1"/>
    <property type="molecule type" value="Genomic_DNA"/>
</dbReference>
<feature type="transmembrane region" description="Helical" evidence="1">
    <location>
        <begin position="223"/>
        <end position="243"/>
    </location>
</feature>
<keyword evidence="1" id="KW-0472">Membrane</keyword>
<feature type="transmembrane region" description="Helical" evidence="1">
    <location>
        <begin position="309"/>
        <end position="326"/>
    </location>
</feature>
<gene>
    <name evidence="2" type="ORF">FYJ83_17660</name>
</gene>
<reference evidence="2 3" key="1">
    <citation type="submission" date="2019-09" db="EMBL/GenBank/DDBJ databases">
        <title>In-depth cultivation of the pig gut microbiome towards novel bacterial diversity and tailored functional studies.</title>
        <authorList>
            <person name="Wylensek D."/>
            <person name="Hitch T.C.A."/>
            <person name="Clavel T."/>
        </authorList>
    </citation>
    <scope>NUCLEOTIDE SEQUENCE [LARGE SCALE GENOMIC DNA]</scope>
    <source>
        <strain evidence="2 3">WCA3-693-APC-4?</strain>
    </source>
</reference>
<proteinExistence type="predicted"/>
<organism evidence="2 3">
    <name type="scientific">Tissierella pigra</name>
    <dbReference type="NCBI Taxonomy" id="2607614"/>
    <lineage>
        <taxon>Bacteria</taxon>
        <taxon>Bacillati</taxon>
        <taxon>Bacillota</taxon>
        <taxon>Tissierellia</taxon>
        <taxon>Tissierellales</taxon>
        <taxon>Tissierellaceae</taxon>
        <taxon>Tissierella</taxon>
    </lineage>
</organism>
<keyword evidence="1" id="KW-0812">Transmembrane</keyword>
<evidence type="ECO:0000256" key="1">
    <source>
        <dbReference type="SAM" id="Phobius"/>
    </source>
</evidence>
<keyword evidence="3" id="KW-1185">Reference proteome</keyword>
<sequence length="398" mass="46797">MKILIFEIRKNFLKRYLFVTLCLLTLINIFMIYDYYKENHVFSTEQTNRSEVFWNLYKGKFKGKITNEKINALMEIYTPLYQICAVERSYSMEYDPETYTGYTFGDYRMLDLGFVRPMEYSYMYRNHALEIADKAMENLEFFRSVDNNYQYRSNLKIASLFGDRQVTDFYHTEMYENLFRYDFSSFLILLMSILALVPVFVAEKETEMNLILSTSKKGGKETINAKILSSFLYVIIISAWFYIFDFLAFSYFYGLTGLNNQLYALKDFMLTPLNVRMWEFIILSAVVKIIGLMAVSSMILFLSSIFRRALLPYILSLATVFLLMLFNEFAKMKFINPIELIANRELFKNTGFIKILDFPVHKFIGVILSVIFLAGAFVLATKMTSKNNASLGRMKERK</sequence>
<evidence type="ECO:0000313" key="3">
    <source>
        <dbReference type="Proteomes" id="UP000469523"/>
    </source>
</evidence>
<feature type="transmembrane region" description="Helical" evidence="1">
    <location>
        <begin position="12"/>
        <end position="33"/>
    </location>
</feature>